<dbReference type="EMBL" id="PPEH01000005">
    <property type="protein sequence ID" value="PNW13066.1"/>
    <property type="molecule type" value="Genomic_DNA"/>
</dbReference>
<keyword evidence="4" id="KW-1185">Reference proteome</keyword>
<reference evidence="2 3" key="1">
    <citation type="submission" date="2018-01" db="EMBL/GenBank/DDBJ databases">
        <title>Draft genome sequences of Chryseobacterium lactis NCTC11390, Chryseobacterium oncorhynchi 701B-08, and Chryseobacterium viscerum 687B-08.</title>
        <authorList>
            <person name="Jeong J.-J."/>
            <person name="Lee Y.J."/>
            <person name="Park B."/>
            <person name="Choi I.-G."/>
            <person name="Kim K.D."/>
        </authorList>
    </citation>
    <scope>NUCLEOTIDE SEQUENCE [LARGE SCALE GENOMIC DNA]</scope>
    <source>
        <strain evidence="2 3">NCTC11390</strain>
    </source>
</reference>
<evidence type="ECO:0000313" key="4">
    <source>
        <dbReference type="Proteomes" id="UP000279972"/>
    </source>
</evidence>
<dbReference type="KEGG" id="clac:EG342_17915"/>
<name>A0A3G6RGV6_CHRLC</name>
<dbReference type="EMBL" id="CP033924">
    <property type="protein sequence ID" value="AZA83640.1"/>
    <property type="molecule type" value="Genomic_DNA"/>
</dbReference>
<evidence type="ECO:0000313" key="3">
    <source>
        <dbReference type="Proteomes" id="UP000236262"/>
    </source>
</evidence>
<organism evidence="2 3">
    <name type="scientific">Chryseobacterium lactis</name>
    <dbReference type="NCBI Taxonomy" id="1241981"/>
    <lineage>
        <taxon>Bacteria</taxon>
        <taxon>Pseudomonadati</taxon>
        <taxon>Bacteroidota</taxon>
        <taxon>Flavobacteriia</taxon>
        <taxon>Flavobacteriales</taxon>
        <taxon>Weeksellaceae</taxon>
        <taxon>Chryseobacterium group</taxon>
        <taxon>Chryseobacterium</taxon>
    </lineage>
</organism>
<evidence type="ECO:0000313" key="1">
    <source>
        <dbReference type="EMBL" id="AZA83640.1"/>
    </source>
</evidence>
<evidence type="ECO:0000313" key="2">
    <source>
        <dbReference type="EMBL" id="PNW13066.1"/>
    </source>
</evidence>
<dbReference type="Proteomes" id="UP000279972">
    <property type="component" value="Chromosome"/>
</dbReference>
<sequence length="110" mass="13060">MMYALATTNAGEVFKVPMFVEHYIEYHGSLSEFVMEHYDNHKKDSDWDTDQKLPFINPPIVLTVHAQLPDLNFEIKKPKEIIIQQKNSFYQEKDFSHLYLSRIFQPPRLS</sequence>
<reference evidence="1 4" key="2">
    <citation type="submission" date="2018-11" db="EMBL/GenBank/DDBJ databases">
        <title>Proposal to divide the Flavobacteriaceae and reorganize its genera based on Amino Acid Identity values calculated from whole genome sequences.</title>
        <authorList>
            <person name="Nicholson A.C."/>
            <person name="Gulvik C.A."/>
            <person name="Whitney A.M."/>
            <person name="Humrighouse B.W."/>
            <person name="Bell M."/>
            <person name="Holmes B."/>
            <person name="Steigerwalt A.G."/>
            <person name="Villarma A."/>
            <person name="Sheth M."/>
            <person name="Batra D."/>
            <person name="Pryor J."/>
            <person name="Bernardet J.-F."/>
            <person name="Hugo C."/>
            <person name="Kampfer P."/>
            <person name="Newman J."/>
            <person name="McQuiston J.R."/>
        </authorList>
    </citation>
    <scope>NUCLEOTIDE SEQUENCE [LARGE SCALE GENOMIC DNA]</scope>
    <source>
        <strain evidence="1 4">KC_1864</strain>
    </source>
</reference>
<gene>
    <name evidence="2" type="ORF">C1637_14650</name>
    <name evidence="1" type="ORF">EG342_17915</name>
</gene>
<accession>A0A3G6RGV6</accession>
<protein>
    <submittedName>
        <fullName evidence="2">Uncharacterized protein</fullName>
    </submittedName>
</protein>
<proteinExistence type="predicted"/>
<dbReference type="AlphaFoldDB" id="A0A3G6RGV6"/>
<dbReference type="Proteomes" id="UP000236262">
    <property type="component" value="Unassembled WGS sequence"/>
</dbReference>